<name>A0A371D0I4_9APHY</name>
<feature type="region of interest" description="Disordered" evidence="1">
    <location>
        <begin position="157"/>
        <end position="215"/>
    </location>
</feature>
<dbReference type="Proteomes" id="UP000256964">
    <property type="component" value="Unassembled WGS sequence"/>
</dbReference>
<gene>
    <name evidence="2" type="ORF">OH76DRAFT_909359</name>
</gene>
<evidence type="ECO:0000256" key="1">
    <source>
        <dbReference type="SAM" id="MobiDB-lite"/>
    </source>
</evidence>
<protein>
    <submittedName>
        <fullName evidence="2">Uncharacterized protein</fullName>
    </submittedName>
</protein>
<dbReference type="AlphaFoldDB" id="A0A371D0I4"/>
<feature type="compositionally biased region" description="Basic residues" evidence="1">
    <location>
        <begin position="171"/>
        <end position="187"/>
    </location>
</feature>
<sequence>MRDLCSRTSGLEPGSTWTWATYHAYRMTNATSQGRATMSESGAACASATCTDLAWILDRVTYNGNTIAHNGIIMTITIAYIQSIIVQLLSHGTPCKRHAISTMISPLARDFQTHRRRTRASLWNKQCNSVFCLRYRHDTMKGAGVDNRRQTYDGERQQLHGHGNEQARAQSARRKRQEPARGHRTRSSRSEQVVPAMQRETQRRRNNCRPQEDSP</sequence>
<dbReference type="EMBL" id="KZ857431">
    <property type="protein sequence ID" value="RDX46056.1"/>
    <property type="molecule type" value="Genomic_DNA"/>
</dbReference>
<accession>A0A371D0I4</accession>
<keyword evidence="3" id="KW-1185">Reference proteome</keyword>
<reference evidence="2 3" key="1">
    <citation type="journal article" date="2018" name="Biotechnol. Biofuels">
        <title>Integrative visual omics of the white-rot fungus Polyporus brumalis exposes the biotechnological potential of its oxidative enzymes for delignifying raw plant biomass.</title>
        <authorList>
            <person name="Miyauchi S."/>
            <person name="Rancon A."/>
            <person name="Drula E."/>
            <person name="Hage H."/>
            <person name="Chaduli D."/>
            <person name="Favel A."/>
            <person name="Grisel S."/>
            <person name="Henrissat B."/>
            <person name="Herpoel-Gimbert I."/>
            <person name="Ruiz-Duenas F.J."/>
            <person name="Chevret D."/>
            <person name="Hainaut M."/>
            <person name="Lin J."/>
            <person name="Wang M."/>
            <person name="Pangilinan J."/>
            <person name="Lipzen A."/>
            <person name="Lesage-Meessen L."/>
            <person name="Navarro D."/>
            <person name="Riley R."/>
            <person name="Grigoriev I.V."/>
            <person name="Zhou S."/>
            <person name="Raouche S."/>
            <person name="Rosso M.N."/>
        </authorList>
    </citation>
    <scope>NUCLEOTIDE SEQUENCE [LARGE SCALE GENOMIC DNA]</scope>
    <source>
        <strain evidence="2 3">BRFM 1820</strain>
    </source>
</reference>
<evidence type="ECO:0000313" key="2">
    <source>
        <dbReference type="EMBL" id="RDX46056.1"/>
    </source>
</evidence>
<evidence type="ECO:0000313" key="3">
    <source>
        <dbReference type="Proteomes" id="UP000256964"/>
    </source>
</evidence>
<proteinExistence type="predicted"/>
<organism evidence="2 3">
    <name type="scientific">Lentinus brumalis</name>
    <dbReference type="NCBI Taxonomy" id="2498619"/>
    <lineage>
        <taxon>Eukaryota</taxon>
        <taxon>Fungi</taxon>
        <taxon>Dikarya</taxon>
        <taxon>Basidiomycota</taxon>
        <taxon>Agaricomycotina</taxon>
        <taxon>Agaricomycetes</taxon>
        <taxon>Polyporales</taxon>
        <taxon>Polyporaceae</taxon>
        <taxon>Lentinus</taxon>
    </lineage>
</organism>